<evidence type="ECO:0000313" key="3">
    <source>
        <dbReference type="EMBL" id="GIG21936.1"/>
    </source>
</evidence>
<dbReference type="PANTHER" id="PTHR33608">
    <property type="entry name" value="BLL2464 PROTEIN"/>
    <property type="match status" value="1"/>
</dbReference>
<sequence length="429" mass="45628">MSTRWPRTRAAAGSVAVGALLLVSGALTGRADVAVLGAAPLVAGVWDWRRRPAADVSVRLAASSGVPTPGQIESVVEVGAPDDVPGVLVGVRRGGRELGEVLVAVRGTRRLPLLVRTVRTGLQEVATVDAQGIGAGAASVSVPTRPVARETVVLPARRALGALPLPPRLRGLTGAHESRRPGEGGGLRDVHPFTPGDRLRRVDWRVTARRAPDLRELYVRREHALAEAVVVLVLDSRDDVGPDPLTWRGSNPPRAQDPTSLDLARGAAASVAEAFLGQGDRVGLDDLGVRRRPLPPGGGRRQLDRIRHALAVTQPQGEPAVRLRAPRLPSGALVAVFSTFLDDEAALAAAQWRHLGHRVLAVDVLPTLHVRHLGDRERIAVRLISLAREDRLADLADRDVEVVTWRDAPEVALATLARGARRRAGAGAR</sequence>
<dbReference type="EMBL" id="BONK01000009">
    <property type="protein sequence ID" value="GIG21936.1"/>
    <property type="molecule type" value="Genomic_DNA"/>
</dbReference>
<dbReference type="Pfam" id="PF01882">
    <property type="entry name" value="DUF58"/>
    <property type="match status" value="1"/>
</dbReference>
<keyword evidence="4" id="KW-1185">Reference proteome</keyword>
<dbReference type="RefSeq" id="WP_203755515.1">
    <property type="nucleotide sequence ID" value="NZ_BONK01000009.1"/>
</dbReference>
<evidence type="ECO:0000259" key="2">
    <source>
        <dbReference type="Pfam" id="PF01882"/>
    </source>
</evidence>
<proteinExistence type="predicted"/>
<evidence type="ECO:0000313" key="4">
    <source>
        <dbReference type="Proteomes" id="UP000632740"/>
    </source>
</evidence>
<feature type="compositionally biased region" description="Basic and acidic residues" evidence="1">
    <location>
        <begin position="176"/>
        <end position="192"/>
    </location>
</feature>
<reference evidence="3" key="1">
    <citation type="submission" date="2021-01" db="EMBL/GenBank/DDBJ databases">
        <title>Whole genome shotgun sequence of Cellulomonas chitinilytica NBRC 110799.</title>
        <authorList>
            <person name="Komaki H."/>
            <person name="Tamura T."/>
        </authorList>
    </citation>
    <scope>NUCLEOTIDE SEQUENCE</scope>
    <source>
        <strain evidence="3">NBRC 110799</strain>
    </source>
</reference>
<dbReference type="InterPro" id="IPR002881">
    <property type="entry name" value="DUF58"/>
</dbReference>
<dbReference type="Proteomes" id="UP000632740">
    <property type="component" value="Unassembled WGS sequence"/>
</dbReference>
<protein>
    <recommendedName>
        <fullName evidence="2">DUF58 domain-containing protein</fullName>
    </recommendedName>
</protein>
<feature type="domain" description="DUF58" evidence="2">
    <location>
        <begin position="190"/>
        <end position="365"/>
    </location>
</feature>
<accession>A0A919U222</accession>
<name>A0A919U222_9CELL</name>
<dbReference type="AlphaFoldDB" id="A0A919U222"/>
<organism evidence="3 4">
    <name type="scientific">Cellulomonas chitinilytica</name>
    <dbReference type="NCBI Taxonomy" id="398759"/>
    <lineage>
        <taxon>Bacteria</taxon>
        <taxon>Bacillati</taxon>
        <taxon>Actinomycetota</taxon>
        <taxon>Actinomycetes</taxon>
        <taxon>Micrococcales</taxon>
        <taxon>Cellulomonadaceae</taxon>
        <taxon>Cellulomonas</taxon>
    </lineage>
</organism>
<evidence type="ECO:0000256" key="1">
    <source>
        <dbReference type="SAM" id="MobiDB-lite"/>
    </source>
</evidence>
<feature type="region of interest" description="Disordered" evidence="1">
    <location>
        <begin position="170"/>
        <end position="192"/>
    </location>
</feature>
<comment type="caution">
    <text evidence="3">The sequence shown here is derived from an EMBL/GenBank/DDBJ whole genome shotgun (WGS) entry which is preliminary data.</text>
</comment>
<dbReference type="PANTHER" id="PTHR33608:SF14">
    <property type="entry name" value="POSSIBLE CONSERVED SECRETED PROTEIN"/>
    <property type="match status" value="1"/>
</dbReference>
<gene>
    <name evidence="3" type="ORF">Cch01nite_26600</name>
</gene>